<dbReference type="EMBL" id="RYZW01000003">
    <property type="protein sequence ID" value="TDZ74519.1"/>
    <property type="molecule type" value="Genomic_DNA"/>
</dbReference>
<name>A0A4R8RVG9_COLTR</name>
<dbReference type="STRING" id="5466.A0A4R8RVG9"/>
<feature type="compositionally biased region" description="Basic and acidic residues" evidence="1">
    <location>
        <begin position="30"/>
        <end position="43"/>
    </location>
</feature>
<evidence type="ECO:0000313" key="3">
    <source>
        <dbReference type="Proteomes" id="UP000295703"/>
    </source>
</evidence>
<protein>
    <submittedName>
        <fullName evidence="2">Uncharacterized protein</fullName>
    </submittedName>
</protein>
<reference evidence="2 3" key="1">
    <citation type="submission" date="2018-12" db="EMBL/GenBank/DDBJ databases">
        <title>Genome sequence and assembly of Colletotrichum trifolii.</title>
        <authorList>
            <person name="Gan P."/>
            <person name="Shirasu K."/>
        </authorList>
    </citation>
    <scope>NUCLEOTIDE SEQUENCE [LARGE SCALE GENOMIC DNA]</scope>
    <source>
        <strain evidence="2 3">543-2</strain>
    </source>
</reference>
<evidence type="ECO:0000256" key="1">
    <source>
        <dbReference type="SAM" id="MobiDB-lite"/>
    </source>
</evidence>
<keyword evidence="3" id="KW-1185">Reference proteome</keyword>
<accession>A0A4R8RVG9</accession>
<proteinExistence type="predicted"/>
<dbReference type="AlphaFoldDB" id="A0A4R8RVG9"/>
<evidence type="ECO:0000313" key="2">
    <source>
        <dbReference type="EMBL" id="TDZ74519.1"/>
    </source>
</evidence>
<dbReference type="Proteomes" id="UP000295703">
    <property type="component" value="Unassembled WGS sequence"/>
</dbReference>
<comment type="caution">
    <text evidence="2">The sequence shown here is derived from an EMBL/GenBank/DDBJ whole genome shotgun (WGS) entry which is preliminary data.</text>
</comment>
<organism evidence="2 3">
    <name type="scientific">Colletotrichum trifolii</name>
    <dbReference type="NCBI Taxonomy" id="5466"/>
    <lineage>
        <taxon>Eukaryota</taxon>
        <taxon>Fungi</taxon>
        <taxon>Dikarya</taxon>
        <taxon>Ascomycota</taxon>
        <taxon>Pezizomycotina</taxon>
        <taxon>Sordariomycetes</taxon>
        <taxon>Hypocreomycetidae</taxon>
        <taxon>Glomerellales</taxon>
        <taxon>Glomerellaceae</taxon>
        <taxon>Colletotrichum</taxon>
        <taxon>Colletotrichum orbiculare species complex</taxon>
    </lineage>
</organism>
<gene>
    <name evidence="2" type="ORF">CTRI78_v000528</name>
</gene>
<feature type="region of interest" description="Disordered" evidence="1">
    <location>
        <begin position="1"/>
        <end position="56"/>
    </location>
</feature>
<sequence length="234" mass="25660">MSGAAKPVGNANDSAKEGSTGDDVEGDAFLEARSDLQGDKNQSDEEDEEIPQFQTGSEAIAIFVPLEESLFEPFEPPKTELDRHKACLGNMEKYSLEVKKNLMQIYERERRRIRQHARQTEAKHGVKGTPFGLPAAEEALVLASVEAPMTPGEDYINRSTSTYMPPGPPPEFPPRQAAIAWSLYNVGQEWVQFGGYTAFAQSIMDESKAGIAKEITAGIESLVQRGPKDDALQS</sequence>